<dbReference type="Proteomes" id="UP000733744">
    <property type="component" value="Unassembled WGS sequence"/>
</dbReference>
<dbReference type="SMART" id="SM00342">
    <property type="entry name" value="HTH_ARAC"/>
    <property type="match status" value="1"/>
</dbReference>
<dbReference type="InterPro" id="IPR050204">
    <property type="entry name" value="AraC_XylS_family_regulators"/>
</dbReference>
<evidence type="ECO:0000256" key="3">
    <source>
        <dbReference type="ARBA" id="ARBA00023163"/>
    </source>
</evidence>
<feature type="domain" description="HTH araC/xylS-type" evidence="4">
    <location>
        <begin position="155"/>
        <end position="255"/>
    </location>
</feature>
<dbReference type="InterPro" id="IPR018060">
    <property type="entry name" value="HTH_AraC"/>
</dbReference>
<comment type="caution">
    <text evidence="5">The sequence shown here is derived from an EMBL/GenBank/DDBJ whole genome shotgun (WGS) entry which is preliminary data.</text>
</comment>
<keyword evidence="1" id="KW-0805">Transcription regulation</keyword>
<dbReference type="EMBL" id="RYFG02000009">
    <property type="protein sequence ID" value="TRX02967.1"/>
    <property type="molecule type" value="Genomic_DNA"/>
</dbReference>
<evidence type="ECO:0000313" key="5">
    <source>
        <dbReference type="EMBL" id="TRX02967.1"/>
    </source>
</evidence>
<accession>A0ABY3CGM6</accession>
<evidence type="ECO:0000256" key="2">
    <source>
        <dbReference type="ARBA" id="ARBA00023125"/>
    </source>
</evidence>
<evidence type="ECO:0000256" key="1">
    <source>
        <dbReference type="ARBA" id="ARBA00023015"/>
    </source>
</evidence>
<evidence type="ECO:0000313" key="6">
    <source>
        <dbReference type="Proteomes" id="UP000733744"/>
    </source>
</evidence>
<dbReference type="Gene3D" id="1.10.10.60">
    <property type="entry name" value="Homeodomain-like"/>
    <property type="match status" value="1"/>
</dbReference>
<protein>
    <submittedName>
        <fullName evidence="5">AraC family transcriptional regulator</fullName>
    </submittedName>
</protein>
<keyword evidence="3" id="KW-0804">Transcription</keyword>
<dbReference type="RefSeq" id="WP_127027366.1">
    <property type="nucleotide sequence ID" value="NZ_RYFG02000009.1"/>
</dbReference>
<gene>
    <name evidence="5" type="ORF">EKO24_001395</name>
</gene>
<dbReference type="Pfam" id="PF12833">
    <property type="entry name" value="HTH_18"/>
    <property type="match status" value="1"/>
</dbReference>
<reference evidence="5 6" key="1">
    <citation type="journal article" date="2019" name="Antonie Van Leeuwenhoek">
        <title>Description of 'Ca. Methylobacter oryzae' KRF1, a novel species from the environmentally important Methylobacter clade 2.</title>
        <authorList>
            <person name="Khatri K."/>
            <person name="Mohite J.A."/>
            <person name="Pandit P.S."/>
            <person name="Bahulikar R."/>
            <person name="Rahalkar M.C."/>
        </authorList>
    </citation>
    <scope>NUCLEOTIDE SEQUENCE [LARGE SCALE GENOMIC DNA]</scope>
    <source>
        <strain evidence="5 6">KRF1</strain>
    </source>
</reference>
<keyword evidence="6" id="KW-1185">Reference proteome</keyword>
<dbReference type="PANTHER" id="PTHR46796:SF13">
    <property type="entry name" value="HTH-TYPE TRANSCRIPTIONAL ACTIVATOR RHAS"/>
    <property type="match status" value="1"/>
</dbReference>
<name>A0ABY3CGM6_9GAMM</name>
<dbReference type="PANTHER" id="PTHR46796">
    <property type="entry name" value="HTH-TYPE TRANSCRIPTIONAL ACTIVATOR RHAS-RELATED"/>
    <property type="match status" value="1"/>
</dbReference>
<organism evidence="5 6">
    <name type="scientific">Candidatus Methylobacter oryzae</name>
    <dbReference type="NCBI Taxonomy" id="2497749"/>
    <lineage>
        <taxon>Bacteria</taxon>
        <taxon>Pseudomonadati</taxon>
        <taxon>Pseudomonadota</taxon>
        <taxon>Gammaproteobacteria</taxon>
        <taxon>Methylococcales</taxon>
        <taxon>Methylococcaceae</taxon>
        <taxon>Methylobacter</taxon>
    </lineage>
</organism>
<proteinExistence type="predicted"/>
<sequence length="275" mass="31072">MGLRIFQPSRLLKPYVSAVWDYDDLLAGDNSVLSILPDTATYLCFLYADLLTTAHKGQTYTTRSGLAGFQSFRSDLGASGKVSGVSARLTPWGLNVFRRGIVRDCAEKRVDCRDIFPKYSIDAIEDQLATKRTANERVQCVEHFLLSMLNRNNEDLLIQTACKALDRSNGSYAIPALAKILGLSERTLERRFQIHIGTTPKRYARIVRLRNAVFLRKELSSWADVAYATGYYDQSHLINDFQALYGMAPESIYPQMQVSRTLQFSGLLDLRRDGH</sequence>
<dbReference type="PROSITE" id="PS01124">
    <property type="entry name" value="HTH_ARAC_FAMILY_2"/>
    <property type="match status" value="1"/>
</dbReference>
<keyword evidence="2" id="KW-0238">DNA-binding</keyword>
<evidence type="ECO:0000259" key="4">
    <source>
        <dbReference type="PROSITE" id="PS01124"/>
    </source>
</evidence>